<dbReference type="InterPro" id="IPR014352">
    <property type="entry name" value="FERM/acyl-CoA-bd_prot_sf"/>
</dbReference>
<dbReference type="PANTHER" id="PTHR46049:SF3">
    <property type="entry name" value="MYOSIN VIIA"/>
    <property type="match status" value="1"/>
</dbReference>
<feature type="region of interest" description="Disordered" evidence="2">
    <location>
        <begin position="682"/>
        <end position="713"/>
    </location>
</feature>
<feature type="compositionally biased region" description="Polar residues" evidence="2">
    <location>
        <begin position="697"/>
        <end position="707"/>
    </location>
</feature>
<dbReference type="SMART" id="SM00295">
    <property type="entry name" value="B41"/>
    <property type="match status" value="1"/>
</dbReference>
<reference evidence="9" key="1">
    <citation type="submission" date="2025-08" db="UniProtKB">
        <authorList>
            <consortium name="RefSeq"/>
        </authorList>
    </citation>
    <scope>IDENTIFICATION</scope>
    <source>
        <tissue evidence="9">Sperm</tissue>
    </source>
</reference>
<dbReference type="Proteomes" id="UP001318040">
    <property type="component" value="Chromosome 2"/>
</dbReference>
<dbReference type="GO" id="GO:0003779">
    <property type="term" value="F:actin binding"/>
    <property type="evidence" value="ECO:0007669"/>
    <property type="project" value="UniProtKB-KW"/>
</dbReference>
<feature type="region of interest" description="Disordered" evidence="2">
    <location>
        <begin position="527"/>
        <end position="551"/>
    </location>
</feature>
<gene>
    <name evidence="9" type="primary">LOC116947375</name>
</gene>
<dbReference type="GO" id="GO:0003774">
    <property type="term" value="F:cytoskeletal motor activity"/>
    <property type="evidence" value="ECO:0007669"/>
    <property type="project" value="InterPro"/>
</dbReference>
<proteinExistence type="inferred from homology"/>
<dbReference type="KEGG" id="pmrn:116947375"/>
<dbReference type="PROSITE" id="PS50200">
    <property type="entry name" value="RA"/>
    <property type="match status" value="1"/>
</dbReference>
<dbReference type="Pfam" id="PF21989">
    <property type="entry name" value="RA_2"/>
    <property type="match status" value="1"/>
</dbReference>
<dbReference type="SMART" id="SM00233">
    <property type="entry name" value="PH"/>
    <property type="match status" value="2"/>
</dbReference>
<evidence type="ECO:0000259" key="3">
    <source>
        <dbReference type="PROSITE" id="PS50003"/>
    </source>
</evidence>
<evidence type="ECO:0000259" key="7">
    <source>
        <dbReference type="PROSITE" id="PS51456"/>
    </source>
</evidence>
<evidence type="ECO:0000259" key="5">
    <source>
        <dbReference type="PROSITE" id="PS50200"/>
    </source>
</evidence>
<dbReference type="InterPro" id="IPR019749">
    <property type="entry name" value="Band_41_domain"/>
</dbReference>
<dbReference type="SUPFAM" id="SSF47031">
    <property type="entry name" value="Second domain of FERM"/>
    <property type="match status" value="1"/>
</dbReference>
<dbReference type="PROSITE" id="PS51456">
    <property type="entry name" value="MYOSIN_MOTOR"/>
    <property type="match status" value="1"/>
</dbReference>
<dbReference type="InterPro" id="IPR001609">
    <property type="entry name" value="Myosin_head_motor_dom-like"/>
</dbReference>
<dbReference type="Pfam" id="PF00784">
    <property type="entry name" value="MyTH4"/>
    <property type="match status" value="1"/>
</dbReference>
<evidence type="ECO:0000259" key="6">
    <source>
        <dbReference type="PROSITE" id="PS51016"/>
    </source>
</evidence>
<comment type="similarity">
    <text evidence="1">Belongs to the TRAFAC class myosin-kinesin ATPase superfamily. Myosin family.</text>
</comment>
<evidence type="ECO:0000256" key="2">
    <source>
        <dbReference type="SAM" id="MobiDB-lite"/>
    </source>
</evidence>
<evidence type="ECO:0000313" key="8">
    <source>
        <dbReference type="Proteomes" id="UP001318040"/>
    </source>
</evidence>
<dbReference type="InterPro" id="IPR019748">
    <property type="entry name" value="FERM_central"/>
</dbReference>
<dbReference type="GO" id="GO:0016459">
    <property type="term" value="C:myosin complex"/>
    <property type="evidence" value="ECO:0007669"/>
    <property type="project" value="UniProtKB-KW"/>
</dbReference>
<dbReference type="SMART" id="SM00139">
    <property type="entry name" value="MyTH4"/>
    <property type="match status" value="1"/>
</dbReference>
<dbReference type="InterPro" id="IPR000048">
    <property type="entry name" value="IQ_motif_EF-hand-BS"/>
</dbReference>
<dbReference type="InterPro" id="IPR011993">
    <property type="entry name" value="PH-like_dom_sf"/>
</dbReference>
<feature type="domain" description="Myosin motor" evidence="7">
    <location>
        <begin position="1"/>
        <end position="98"/>
    </location>
</feature>
<evidence type="ECO:0000313" key="9">
    <source>
        <dbReference type="RefSeq" id="XP_032818925.1"/>
    </source>
</evidence>
<dbReference type="Gene3D" id="1.20.80.10">
    <property type="match status" value="1"/>
</dbReference>
<feature type="domain" description="FERM" evidence="4">
    <location>
        <begin position="1417"/>
        <end position="1826"/>
    </location>
</feature>
<dbReference type="InterPro" id="IPR051724">
    <property type="entry name" value="Actin_motor_Myosin"/>
</dbReference>
<feature type="domain" description="PH" evidence="3">
    <location>
        <begin position="903"/>
        <end position="1003"/>
    </location>
</feature>
<dbReference type="Pfam" id="PF00373">
    <property type="entry name" value="FERM_M"/>
    <property type="match status" value="1"/>
</dbReference>
<dbReference type="Gene3D" id="2.30.29.30">
    <property type="entry name" value="Pleckstrin-homology domain (PH domain)/Phosphotyrosine-binding domain (PTB)"/>
    <property type="match status" value="4"/>
</dbReference>
<dbReference type="GO" id="GO:0007165">
    <property type="term" value="P:signal transduction"/>
    <property type="evidence" value="ECO:0007669"/>
    <property type="project" value="InterPro"/>
</dbReference>
<dbReference type="Gene3D" id="3.10.20.90">
    <property type="entry name" value="Phosphatidylinositol 3-kinase Catalytic Subunit, Chain A, domain 1"/>
    <property type="match status" value="1"/>
</dbReference>
<dbReference type="FunFam" id="2.30.29.30:FF:000286">
    <property type="entry name" value="PH-protein kinase domain containing protein"/>
    <property type="match status" value="1"/>
</dbReference>
<keyword evidence="1" id="KW-0518">Myosin</keyword>
<dbReference type="Gene3D" id="6.20.240.20">
    <property type="match status" value="1"/>
</dbReference>
<evidence type="ECO:0000256" key="1">
    <source>
        <dbReference type="PROSITE-ProRule" id="PRU00782"/>
    </source>
</evidence>
<dbReference type="InterPro" id="IPR027417">
    <property type="entry name" value="P-loop_NTPase"/>
</dbReference>
<dbReference type="PROSITE" id="PS50096">
    <property type="entry name" value="IQ"/>
    <property type="match status" value="1"/>
</dbReference>
<evidence type="ECO:0000259" key="4">
    <source>
        <dbReference type="PROSITE" id="PS50057"/>
    </source>
</evidence>
<dbReference type="InterPro" id="IPR035963">
    <property type="entry name" value="FERM_2"/>
</dbReference>
<dbReference type="InterPro" id="IPR000299">
    <property type="entry name" value="FERM_domain"/>
</dbReference>
<dbReference type="PROSITE" id="PS50003">
    <property type="entry name" value="PH_DOMAIN"/>
    <property type="match status" value="2"/>
</dbReference>
<name>A0AAJ7TL61_PETMA</name>
<dbReference type="GO" id="GO:0005524">
    <property type="term" value="F:ATP binding"/>
    <property type="evidence" value="ECO:0007669"/>
    <property type="project" value="InterPro"/>
</dbReference>
<protein>
    <submittedName>
        <fullName evidence="9">Unconventional myosin-X-like</fullName>
    </submittedName>
</protein>
<keyword evidence="8" id="KW-1185">Reference proteome</keyword>
<keyword evidence="1" id="KW-0009">Actin-binding</keyword>
<organism evidence="8 9">
    <name type="scientific">Petromyzon marinus</name>
    <name type="common">Sea lamprey</name>
    <dbReference type="NCBI Taxonomy" id="7757"/>
    <lineage>
        <taxon>Eukaryota</taxon>
        <taxon>Metazoa</taxon>
        <taxon>Chordata</taxon>
        <taxon>Craniata</taxon>
        <taxon>Vertebrata</taxon>
        <taxon>Cyclostomata</taxon>
        <taxon>Hyperoartia</taxon>
        <taxon>Petromyzontiformes</taxon>
        <taxon>Petromyzontidae</taxon>
        <taxon>Petromyzon</taxon>
    </lineage>
</organism>
<dbReference type="CDD" id="cd14473">
    <property type="entry name" value="FERM_B-lobe"/>
    <property type="match status" value="1"/>
</dbReference>
<dbReference type="RefSeq" id="XP_032818925.1">
    <property type="nucleotide sequence ID" value="XM_032963034.1"/>
</dbReference>
<dbReference type="Pfam" id="PF00063">
    <property type="entry name" value="Myosin_head"/>
    <property type="match status" value="1"/>
</dbReference>
<dbReference type="PROSITE" id="PS51016">
    <property type="entry name" value="MYTH4"/>
    <property type="match status" value="1"/>
</dbReference>
<dbReference type="SUPFAM" id="SSF52540">
    <property type="entry name" value="P-loop containing nucleoside triphosphate hydrolases"/>
    <property type="match status" value="1"/>
</dbReference>
<feature type="domain" description="MyTH4" evidence="6">
    <location>
        <begin position="1243"/>
        <end position="1412"/>
    </location>
</feature>
<dbReference type="Pfam" id="PF00169">
    <property type="entry name" value="PH"/>
    <property type="match status" value="2"/>
</dbReference>
<dbReference type="SMART" id="SM00015">
    <property type="entry name" value="IQ"/>
    <property type="match status" value="2"/>
</dbReference>
<feature type="domain" description="PH" evidence="3">
    <location>
        <begin position="1086"/>
        <end position="1205"/>
    </location>
</feature>
<comment type="caution">
    <text evidence="1">Lacks conserved residue(s) required for the propagation of feature annotation.</text>
</comment>
<dbReference type="PROSITE" id="PS50057">
    <property type="entry name" value="FERM_3"/>
    <property type="match status" value="1"/>
</dbReference>
<dbReference type="Gene3D" id="1.20.5.190">
    <property type="match status" value="1"/>
</dbReference>
<dbReference type="SUPFAM" id="SSF50729">
    <property type="entry name" value="PH domain-like"/>
    <property type="match status" value="4"/>
</dbReference>
<feature type="domain" description="Ras-associating" evidence="5">
    <location>
        <begin position="1415"/>
        <end position="1500"/>
    </location>
</feature>
<dbReference type="InterPro" id="IPR038185">
    <property type="entry name" value="MyTH4_dom_sf"/>
</dbReference>
<dbReference type="PANTHER" id="PTHR46049">
    <property type="entry name" value="AGAP003327-PA"/>
    <property type="match status" value="1"/>
</dbReference>
<dbReference type="InterPro" id="IPR000159">
    <property type="entry name" value="RA_dom"/>
</dbReference>
<dbReference type="InterPro" id="IPR001849">
    <property type="entry name" value="PH_domain"/>
</dbReference>
<keyword evidence="1" id="KW-0505">Motor protein</keyword>
<accession>A0AAJ7TL61</accession>
<sequence length="1838" mass="203895">MKMPEQFDQASVLGQLRFSGVLGMVHLRQAGFPARRDVHEFHNRYRVLMRKLALPEDTRSRCVSFLRVYDSSETQWQLGKSRVFMHEGLERDLERQRNEERHRAATVIRAHALGYATRKWYRTVLQSVLTIQRSYRTHRWRRRYLLLTATSAFPGTSAIPPCCLTPCVASIPGVEFACPPSPARLDYPGTAEITTPSVLTDENIPIELNDNTKTSHTGTESLAIEGVEEATVLRMEESPVPEVLTTDHESVYLRSHKNHLVLPAREMATDTFQTDIGGSGQSDELAEFGIFIGSANDLNLNVVQKDDTVITRVSDSCHEDGTLAFPDMLHMKQAEEFHLLELPLDKEPMAQPLTGTISEVQCNQTGLDVDVTKAFDELLQVNVALPHCTECFPDIQPIATGSQNISETCGEQEQCSAGGQTEVVSPYSSEEHGPPLLGAEEAMWLDAEATRAGHEFLESLRFDDILHSIEESLEGNVAQAVCPPLPVRQGSKSIFATEVTGNDQGLHQENEGPLENEYAEIPELELTTPAARGASTAVNETGRNEDEDEGFGAEEEVLYRDAALLSKPTAIRLDVVEQLSDQRTSGAHTCSEVDFSSEEQLYANETMDVGIAKAAASPASSPRACDAAVVPSAPYWYELASELESQTHVYEMVPPLTAVTPATCNPLVQYAMVDNKRVSDSGFFSNRPADPADKSSEASTEPGSPHTNPDEENVYSTVENHDTVFTCSTTFQVPQSSRPVTLDCTYRFSFGSGTKSARARGSSEGTAKGNVSAFEREGIKDALISPSVTDTQNRSCKGELYRNSMCTDQESFREDFSRNNSATGWGNPGEQLSSFESEGECVARGSGVSDEESTLQDESVYSSIGAPFHQGFLSLQESLAAAWKRRWCVLSEGTFTWFRTRQEATLSGWLDKQGQGRPPLRLARRSWKRRWFVLRPSGLAYYDSDREERQRGTIDLASVREVSGDEHRENCFDVITEDRTYRLRAPSQEDASRWLGLLERVRGATEDQLQKMFQESSDPNSALGSLEAGMLDEAYADADHPDRPHTFALVSGSRTLFCNADTADDVQRWLMLLQRSKRDVPGDGGNIILRGWLYKASASDASSLVPTGRGPQGPLWASCPRLRRRWFVLTAGALEYYRGSEANAPRAGCLVLTPMCSVSPLDGTHQGRTGNWSFTVYGRRDSYTLYSRQQGEATRWAHAIQRAIDSKGCADTPTSLLIQDIAESGDDPDLVDRTCTRNPILRYSPRALLSPLLPLPYGDNHSNPYGYSSLPEEAVRLSLCLLELEGVRDPTPMVQGILQTCWDLLPLRDELYCQLVKQTMTWEGVDGPTMGAWEGKGDGSLNLRVWHLLACTSCTFAPSHAVLRYLHLHLRRALERSRDQELCRYVAFTWTALQCKLCRQSVPSRDEIRALAEGQEISTTIFCHGGGSCPISITSHVTAGEVVARLLRGLRMEGSCSKFALFECGPDGERAIEENALLVDSLARFERLAATREGVDKNQWKIFFKLYLVLDTAVAPEDSIEMAFMFEQAHDSMARGRFPVSGETLQWMAALRLQFVHGNCAAVETEASSCATNSPLEMHLEDFYPTGHSQMLLSSSISTLATSTCTPTTPASPVTPGSGSRPFTFSQDMVPAPPDSTTIRVVERSTRGEGLLRRSLREAAGSFLRLRRSRRDRQERAEDDARGQLLTLRAEILAKWRLLHDTDPEQAVAKYMQLVQQWSGYGATLFDVQCTDGQFPRELWLAVSLKSLSVYVRGQAEPIVSFPYERILSFGAAPPADDAHQSLISTPLLPTFQLIIDGREIIFQTTEVAEISKLMEAYINVIMRKRESVHSKSQLCKS</sequence>
<dbReference type="InterPro" id="IPR000857">
    <property type="entry name" value="MyTH4_dom"/>
</dbReference>
<dbReference type="Gene3D" id="1.25.40.530">
    <property type="entry name" value="MyTH4 domain"/>
    <property type="match status" value="1"/>
</dbReference>